<dbReference type="InterPro" id="IPR016161">
    <property type="entry name" value="Ald_DH/histidinol_DH"/>
</dbReference>
<dbReference type="RefSeq" id="XP_040669634.1">
    <property type="nucleotide sequence ID" value="XM_040817675.1"/>
</dbReference>
<evidence type="ECO:0000313" key="9">
    <source>
        <dbReference type="EMBL" id="OJJ03872.1"/>
    </source>
</evidence>
<name>A0A1L9PR08_ASPVE</name>
<dbReference type="GO" id="GO:0004029">
    <property type="term" value="F:aldehyde dehydrogenase (NAD+) activity"/>
    <property type="evidence" value="ECO:0007669"/>
    <property type="project" value="UniProtKB-EC"/>
</dbReference>
<dbReference type="InterPro" id="IPR029510">
    <property type="entry name" value="Ald_DH_CS_GLU"/>
</dbReference>
<keyword evidence="10" id="KW-1185">Reference proteome</keyword>
<evidence type="ECO:0000256" key="6">
    <source>
        <dbReference type="PROSITE-ProRule" id="PRU10007"/>
    </source>
</evidence>
<comment type="catalytic activity">
    <reaction evidence="5">
        <text>an aldehyde + NAD(+) + H2O = a carboxylate + NADH + 2 H(+)</text>
        <dbReference type="Rhea" id="RHEA:16185"/>
        <dbReference type="ChEBI" id="CHEBI:15377"/>
        <dbReference type="ChEBI" id="CHEBI:15378"/>
        <dbReference type="ChEBI" id="CHEBI:17478"/>
        <dbReference type="ChEBI" id="CHEBI:29067"/>
        <dbReference type="ChEBI" id="CHEBI:57540"/>
        <dbReference type="ChEBI" id="CHEBI:57945"/>
        <dbReference type="EC" id="1.2.1.3"/>
    </reaction>
</comment>
<organism evidence="9 10">
    <name type="scientific">Aspergillus versicolor CBS 583.65</name>
    <dbReference type="NCBI Taxonomy" id="1036611"/>
    <lineage>
        <taxon>Eukaryota</taxon>
        <taxon>Fungi</taxon>
        <taxon>Dikarya</taxon>
        <taxon>Ascomycota</taxon>
        <taxon>Pezizomycotina</taxon>
        <taxon>Eurotiomycetes</taxon>
        <taxon>Eurotiomycetidae</taxon>
        <taxon>Eurotiales</taxon>
        <taxon>Aspergillaceae</taxon>
        <taxon>Aspergillus</taxon>
        <taxon>Aspergillus subgen. Nidulantes</taxon>
    </lineage>
</organism>
<dbReference type="PANTHER" id="PTHR11699">
    <property type="entry name" value="ALDEHYDE DEHYDROGENASE-RELATED"/>
    <property type="match status" value="1"/>
</dbReference>
<dbReference type="Pfam" id="PF00171">
    <property type="entry name" value="Aldedh"/>
    <property type="match status" value="1"/>
</dbReference>
<feature type="active site" evidence="6">
    <location>
        <position position="256"/>
    </location>
</feature>
<dbReference type="Gene3D" id="3.40.309.10">
    <property type="entry name" value="Aldehyde Dehydrogenase, Chain A, domain 2"/>
    <property type="match status" value="1"/>
</dbReference>
<dbReference type="Proteomes" id="UP000184073">
    <property type="component" value="Unassembled WGS sequence"/>
</dbReference>
<gene>
    <name evidence="9" type="ORF">ASPVEDRAFT_85296</name>
</gene>
<accession>A0A1L9PR08</accession>
<evidence type="ECO:0000256" key="3">
    <source>
        <dbReference type="ARBA" id="ARBA00023002"/>
    </source>
</evidence>
<evidence type="ECO:0000256" key="4">
    <source>
        <dbReference type="ARBA" id="ARBA00024226"/>
    </source>
</evidence>
<comment type="similarity">
    <text evidence="2 7">Belongs to the aldehyde dehydrogenase family.</text>
</comment>
<evidence type="ECO:0000256" key="2">
    <source>
        <dbReference type="ARBA" id="ARBA00009986"/>
    </source>
</evidence>
<dbReference type="VEuPathDB" id="FungiDB:ASPVEDRAFT_85296"/>
<feature type="domain" description="Aldehyde dehydrogenase" evidence="8">
    <location>
        <begin position="20"/>
        <end position="480"/>
    </location>
</feature>
<evidence type="ECO:0000313" key="10">
    <source>
        <dbReference type="Proteomes" id="UP000184073"/>
    </source>
</evidence>
<proteinExistence type="inferred from homology"/>
<dbReference type="OrthoDB" id="310895at2759"/>
<dbReference type="FunFam" id="3.40.309.10:FF:000012">
    <property type="entry name" value="Betaine aldehyde dehydrogenase"/>
    <property type="match status" value="1"/>
</dbReference>
<reference evidence="10" key="1">
    <citation type="journal article" date="2017" name="Genome Biol.">
        <title>Comparative genomics reveals high biological diversity and specific adaptations in the industrially and medically important fungal genus Aspergillus.</title>
        <authorList>
            <person name="de Vries R.P."/>
            <person name="Riley R."/>
            <person name="Wiebenga A."/>
            <person name="Aguilar-Osorio G."/>
            <person name="Amillis S."/>
            <person name="Uchima C.A."/>
            <person name="Anderluh G."/>
            <person name="Asadollahi M."/>
            <person name="Askin M."/>
            <person name="Barry K."/>
            <person name="Battaglia E."/>
            <person name="Bayram O."/>
            <person name="Benocci T."/>
            <person name="Braus-Stromeyer S.A."/>
            <person name="Caldana C."/>
            <person name="Canovas D."/>
            <person name="Cerqueira G.C."/>
            <person name="Chen F."/>
            <person name="Chen W."/>
            <person name="Choi C."/>
            <person name="Clum A."/>
            <person name="Dos Santos R.A."/>
            <person name="Damasio A.R."/>
            <person name="Diallinas G."/>
            <person name="Emri T."/>
            <person name="Fekete E."/>
            <person name="Flipphi M."/>
            <person name="Freyberg S."/>
            <person name="Gallo A."/>
            <person name="Gournas C."/>
            <person name="Habgood R."/>
            <person name="Hainaut M."/>
            <person name="Harispe M.L."/>
            <person name="Henrissat B."/>
            <person name="Hilden K.S."/>
            <person name="Hope R."/>
            <person name="Hossain A."/>
            <person name="Karabika E."/>
            <person name="Karaffa L."/>
            <person name="Karanyi Z."/>
            <person name="Krasevec N."/>
            <person name="Kuo A."/>
            <person name="Kusch H."/>
            <person name="LaButti K."/>
            <person name="Lagendijk E.L."/>
            <person name="Lapidus A."/>
            <person name="Levasseur A."/>
            <person name="Lindquist E."/>
            <person name="Lipzen A."/>
            <person name="Logrieco A.F."/>
            <person name="MacCabe A."/>
            <person name="Maekelae M.R."/>
            <person name="Malavazi I."/>
            <person name="Melin P."/>
            <person name="Meyer V."/>
            <person name="Mielnichuk N."/>
            <person name="Miskei M."/>
            <person name="Molnar A.P."/>
            <person name="Mule G."/>
            <person name="Ngan C.Y."/>
            <person name="Orejas M."/>
            <person name="Orosz E."/>
            <person name="Ouedraogo J.P."/>
            <person name="Overkamp K.M."/>
            <person name="Park H.-S."/>
            <person name="Perrone G."/>
            <person name="Piumi F."/>
            <person name="Punt P.J."/>
            <person name="Ram A.F."/>
            <person name="Ramon A."/>
            <person name="Rauscher S."/>
            <person name="Record E."/>
            <person name="Riano-Pachon D.M."/>
            <person name="Robert V."/>
            <person name="Roehrig J."/>
            <person name="Ruller R."/>
            <person name="Salamov A."/>
            <person name="Salih N.S."/>
            <person name="Samson R.A."/>
            <person name="Sandor E."/>
            <person name="Sanguinetti M."/>
            <person name="Schuetze T."/>
            <person name="Sepcic K."/>
            <person name="Shelest E."/>
            <person name="Sherlock G."/>
            <person name="Sophianopoulou V."/>
            <person name="Squina F.M."/>
            <person name="Sun H."/>
            <person name="Susca A."/>
            <person name="Todd R.B."/>
            <person name="Tsang A."/>
            <person name="Unkles S.E."/>
            <person name="van de Wiele N."/>
            <person name="van Rossen-Uffink D."/>
            <person name="Oliveira J.V."/>
            <person name="Vesth T.C."/>
            <person name="Visser J."/>
            <person name="Yu J.-H."/>
            <person name="Zhou M."/>
            <person name="Andersen M.R."/>
            <person name="Archer D.B."/>
            <person name="Baker S.E."/>
            <person name="Benoit I."/>
            <person name="Brakhage A.A."/>
            <person name="Braus G.H."/>
            <person name="Fischer R."/>
            <person name="Frisvad J.C."/>
            <person name="Goldman G.H."/>
            <person name="Houbraken J."/>
            <person name="Oakley B."/>
            <person name="Pocsi I."/>
            <person name="Scazzocchio C."/>
            <person name="Seiboth B."/>
            <person name="vanKuyk P.A."/>
            <person name="Wortman J."/>
            <person name="Dyer P.S."/>
            <person name="Grigoriev I.V."/>
        </authorList>
    </citation>
    <scope>NUCLEOTIDE SEQUENCE [LARGE SCALE GENOMIC DNA]</scope>
    <source>
        <strain evidence="10">CBS 583.65</strain>
    </source>
</reference>
<dbReference type="Gene3D" id="3.40.605.10">
    <property type="entry name" value="Aldehyde Dehydrogenase, Chain A, domain 1"/>
    <property type="match status" value="1"/>
</dbReference>
<dbReference type="GeneID" id="63733186"/>
<sequence length="486" mass="52588">MPTVKYPIPTQLFIHDKLVDSHSSERHSIYNPVDDSLFCDHVQYATAEDVDAAVDAATAAFNGPWRTYTAAQRGETLLDLAALLLAHKEELAWLDATPSGKPISAAIKEIEMGAGILKYYAGWTDKYAGESFPADDGFLKIVRHEPLGVTVSINPWNGPIVILCLKLGPALATGNVMIIKPSEKTPFGAIRLAELATSAGIVPPGVIQALPGAGATGALLASHMKVRKVSFTGSIATGRRIQQAAASSNLKRVTLELGGKSPAAIFEDCNFDNAIWWSTFAITHNSGQACYAASRLYVQENIADRFINAFTKAMSEKISQMGDPSNPDTQLGPLADKGQLSRVVSFFEHDDGKTRVLVGGKQHGDKGCYWEPTVLLNPKDDAQMYQEEIFGPVVCIKMFKDEADFLRMANDSEFGLMAGVFTQDINRAMRLSAALDSGVVGINCVSYINVQAPFGGSKQSGIGREMSHYALRSFTEPKTVLVNMTY</sequence>
<dbReference type="STRING" id="1036611.A0A1L9PR08"/>
<dbReference type="InterPro" id="IPR016162">
    <property type="entry name" value="Ald_DH_N"/>
</dbReference>
<keyword evidence="3 7" id="KW-0560">Oxidoreductase</keyword>
<comment type="pathway">
    <text evidence="1">Mycotoxin biosynthesis.</text>
</comment>
<evidence type="ECO:0000256" key="7">
    <source>
        <dbReference type="RuleBase" id="RU003345"/>
    </source>
</evidence>
<dbReference type="FunFam" id="3.40.605.10:FF:000007">
    <property type="entry name" value="NAD/NADP-dependent betaine aldehyde dehydrogenase"/>
    <property type="match status" value="1"/>
</dbReference>
<evidence type="ECO:0000256" key="5">
    <source>
        <dbReference type="ARBA" id="ARBA00049194"/>
    </source>
</evidence>
<protein>
    <recommendedName>
        <fullName evidence="4">aldehyde dehydrogenase (NAD(+))</fullName>
        <ecNumber evidence="4">1.2.1.3</ecNumber>
    </recommendedName>
</protein>
<evidence type="ECO:0000256" key="1">
    <source>
        <dbReference type="ARBA" id="ARBA00004685"/>
    </source>
</evidence>
<dbReference type="PROSITE" id="PS00687">
    <property type="entry name" value="ALDEHYDE_DEHYDR_GLU"/>
    <property type="match status" value="1"/>
</dbReference>
<dbReference type="EMBL" id="KV878131">
    <property type="protein sequence ID" value="OJJ03872.1"/>
    <property type="molecule type" value="Genomic_DNA"/>
</dbReference>
<evidence type="ECO:0000259" key="8">
    <source>
        <dbReference type="Pfam" id="PF00171"/>
    </source>
</evidence>
<dbReference type="SUPFAM" id="SSF53720">
    <property type="entry name" value="ALDH-like"/>
    <property type="match status" value="1"/>
</dbReference>
<dbReference type="InterPro" id="IPR016163">
    <property type="entry name" value="Ald_DH_C"/>
</dbReference>
<dbReference type="AlphaFoldDB" id="A0A1L9PR08"/>
<dbReference type="EC" id="1.2.1.3" evidence="4"/>
<dbReference type="InterPro" id="IPR015590">
    <property type="entry name" value="Aldehyde_DH_dom"/>
</dbReference>